<dbReference type="Pfam" id="PF03601">
    <property type="entry name" value="Cons_hypoth698"/>
    <property type="match status" value="1"/>
</dbReference>
<keyword evidence="9" id="KW-1185">Reference proteome</keyword>
<comment type="caution">
    <text evidence="8">The sequence shown here is derived from an EMBL/GenBank/DDBJ whole genome shotgun (WGS) entry which is preliminary data.</text>
</comment>
<evidence type="ECO:0000256" key="4">
    <source>
        <dbReference type="ARBA" id="ARBA00022692"/>
    </source>
</evidence>
<comment type="subcellular location">
    <subcellularLocation>
        <location evidence="1">Cell membrane</location>
        <topology evidence="1">Multi-pass membrane protein</topology>
    </subcellularLocation>
</comment>
<evidence type="ECO:0000256" key="6">
    <source>
        <dbReference type="ARBA" id="ARBA00023136"/>
    </source>
</evidence>
<feature type="transmembrane region" description="Helical" evidence="7">
    <location>
        <begin position="158"/>
        <end position="179"/>
    </location>
</feature>
<name>A0A0A0EY20_9GAMM</name>
<evidence type="ECO:0000256" key="2">
    <source>
        <dbReference type="ARBA" id="ARBA00007977"/>
    </source>
</evidence>
<feature type="transmembrane region" description="Helical" evidence="7">
    <location>
        <begin position="69"/>
        <end position="89"/>
    </location>
</feature>
<evidence type="ECO:0000256" key="5">
    <source>
        <dbReference type="ARBA" id="ARBA00022989"/>
    </source>
</evidence>
<dbReference type="PANTHER" id="PTHR30106:SF2">
    <property type="entry name" value="UPF0324 INNER MEMBRANE PROTEIN YEIH"/>
    <property type="match status" value="1"/>
</dbReference>
<reference evidence="8 9" key="1">
    <citation type="submission" date="2013-08" db="EMBL/GenBank/DDBJ databases">
        <title>Genome sequencing of Lysobacter.</title>
        <authorList>
            <person name="Zhang S."/>
            <person name="Wang G."/>
        </authorList>
    </citation>
    <scope>NUCLEOTIDE SEQUENCE [LARGE SCALE GENOMIC DNA]</scope>
    <source>
        <strain evidence="8 9">GH1-9</strain>
    </source>
</reference>
<sequence>MVLPPWRRAGFAPGLLLAAAVAALAMTLSRVPLLQGAGLSALTLAIVLGIGLGNTLFPRVAPYTASGVDFARSTLLRLGIVLYGFRVTFQDIAAVGWPGIAMAVVVVAVVFTLGTWLGTRVFRLDRETSMLIGAGSAICGAAAVLATEPVVRAQAHKVSVAVATVVVFGTVAMFAYPWLYPVLGLDAHHYGLYVGGTVHEVAQVVVAGRAVGEQAAAVAVIEKMLRVMLLAPFLMLLSLRLQRGDAAGGGRLRFAPPWFAVAFIAMAALNSLQWLPPALVAALVQLDTALLAMAMAALGLRTHLGAVRQAGPRPLLLAAVLFAVLLLGGRALVQVLAWAS</sequence>
<feature type="transmembrane region" description="Helical" evidence="7">
    <location>
        <begin position="129"/>
        <end position="146"/>
    </location>
</feature>
<keyword evidence="4 7" id="KW-0812">Transmembrane</keyword>
<feature type="transmembrane region" description="Helical" evidence="7">
    <location>
        <begin position="315"/>
        <end position="339"/>
    </location>
</feature>
<evidence type="ECO:0000256" key="1">
    <source>
        <dbReference type="ARBA" id="ARBA00004651"/>
    </source>
</evidence>
<dbReference type="Proteomes" id="UP000029998">
    <property type="component" value="Unassembled WGS sequence"/>
</dbReference>
<evidence type="ECO:0000313" key="9">
    <source>
        <dbReference type="Proteomes" id="UP000029998"/>
    </source>
</evidence>
<dbReference type="InterPro" id="IPR004630">
    <property type="entry name" value="UPF0324_YeiH-like"/>
</dbReference>
<comment type="similarity">
    <text evidence="2">Belongs to the UPF0324 family.</text>
</comment>
<evidence type="ECO:0000313" key="8">
    <source>
        <dbReference type="EMBL" id="KGM54057.1"/>
    </source>
</evidence>
<feature type="transmembrane region" description="Helical" evidence="7">
    <location>
        <begin position="35"/>
        <end position="57"/>
    </location>
</feature>
<dbReference type="GO" id="GO:0005886">
    <property type="term" value="C:plasma membrane"/>
    <property type="evidence" value="ECO:0007669"/>
    <property type="project" value="UniProtKB-SubCell"/>
</dbReference>
<dbReference type="InterPro" id="IPR018383">
    <property type="entry name" value="UPF0324_pro"/>
</dbReference>
<evidence type="ECO:0000256" key="3">
    <source>
        <dbReference type="ARBA" id="ARBA00022475"/>
    </source>
</evidence>
<accession>A0A0A0EY20</accession>
<feature type="transmembrane region" description="Helical" evidence="7">
    <location>
        <begin position="254"/>
        <end position="272"/>
    </location>
</feature>
<keyword evidence="5 7" id="KW-1133">Transmembrane helix</keyword>
<proteinExistence type="inferred from homology"/>
<gene>
    <name evidence="8" type="ORF">N800_05645</name>
</gene>
<dbReference type="eggNOG" id="COG2855">
    <property type="taxonomic scope" value="Bacteria"/>
</dbReference>
<keyword evidence="6 7" id="KW-0472">Membrane</keyword>
<dbReference type="NCBIfam" id="TIGR00698">
    <property type="entry name" value="YeiH family putative sulfate export transporter"/>
    <property type="match status" value="1"/>
</dbReference>
<feature type="transmembrane region" description="Helical" evidence="7">
    <location>
        <begin position="224"/>
        <end position="242"/>
    </location>
</feature>
<protein>
    <submittedName>
        <fullName evidence="8">Membrane protein</fullName>
    </submittedName>
</protein>
<organism evidence="8 9">
    <name type="scientific">Lysobacter daejeonensis GH1-9</name>
    <dbReference type="NCBI Taxonomy" id="1385517"/>
    <lineage>
        <taxon>Bacteria</taxon>
        <taxon>Pseudomonadati</taxon>
        <taxon>Pseudomonadota</taxon>
        <taxon>Gammaproteobacteria</taxon>
        <taxon>Lysobacterales</taxon>
        <taxon>Lysobacteraceae</taxon>
        <taxon>Aerolutibacter</taxon>
    </lineage>
</organism>
<evidence type="ECO:0000256" key="7">
    <source>
        <dbReference type="SAM" id="Phobius"/>
    </source>
</evidence>
<dbReference type="PANTHER" id="PTHR30106">
    <property type="entry name" value="INNER MEMBRANE PROTEIN YEIH-RELATED"/>
    <property type="match status" value="1"/>
</dbReference>
<dbReference type="STRING" id="1385517.N800_05645"/>
<feature type="transmembrane region" description="Helical" evidence="7">
    <location>
        <begin position="278"/>
        <end position="303"/>
    </location>
</feature>
<dbReference type="AlphaFoldDB" id="A0A0A0EY20"/>
<keyword evidence="3" id="KW-1003">Cell membrane</keyword>
<dbReference type="EMBL" id="AVPU01000017">
    <property type="protein sequence ID" value="KGM54057.1"/>
    <property type="molecule type" value="Genomic_DNA"/>
</dbReference>
<feature type="transmembrane region" description="Helical" evidence="7">
    <location>
        <begin position="95"/>
        <end position="117"/>
    </location>
</feature>